<dbReference type="PANTHER" id="PTHR10344:SF4">
    <property type="entry name" value="UMP-CMP KINASE 2, MITOCHONDRIAL"/>
    <property type="match status" value="1"/>
</dbReference>
<reference evidence="10 11" key="1">
    <citation type="submission" date="2019-02" db="EMBL/GenBank/DDBJ databases">
        <title>Deep-cultivation of Planctomycetes and their phenomic and genomic characterization uncovers novel biology.</title>
        <authorList>
            <person name="Wiegand S."/>
            <person name="Jogler M."/>
            <person name="Boedeker C."/>
            <person name="Pinto D."/>
            <person name="Vollmers J."/>
            <person name="Rivas-Marin E."/>
            <person name="Kohn T."/>
            <person name="Peeters S.H."/>
            <person name="Heuer A."/>
            <person name="Rast P."/>
            <person name="Oberbeckmann S."/>
            <person name="Bunk B."/>
            <person name="Jeske O."/>
            <person name="Meyerdierks A."/>
            <person name="Storesund J.E."/>
            <person name="Kallscheuer N."/>
            <person name="Luecker S."/>
            <person name="Lage O.M."/>
            <person name="Pohl T."/>
            <person name="Merkel B.J."/>
            <person name="Hornburger P."/>
            <person name="Mueller R.-W."/>
            <person name="Bruemmer F."/>
            <person name="Labrenz M."/>
            <person name="Spormann A.M."/>
            <person name="Op Den Camp H."/>
            <person name="Overmann J."/>
            <person name="Amann R."/>
            <person name="Jetten M.S.M."/>
            <person name="Mascher T."/>
            <person name="Medema M.H."/>
            <person name="Devos D.P."/>
            <person name="Kaster A.-K."/>
            <person name="Ovreas L."/>
            <person name="Rohde M."/>
            <person name="Galperin M.Y."/>
            <person name="Jogler C."/>
        </authorList>
    </citation>
    <scope>NUCLEOTIDE SEQUENCE [LARGE SCALE GENOMIC DNA]</scope>
    <source>
        <strain evidence="10 11">Poly41</strain>
    </source>
</reference>
<accession>A0A5C6D322</accession>
<evidence type="ECO:0000313" key="10">
    <source>
        <dbReference type="EMBL" id="TWU31583.1"/>
    </source>
</evidence>
<comment type="catalytic activity">
    <reaction evidence="7 8">
        <text>dTMP + ATP = dTDP + ADP</text>
        <dbReference type="Rhea" id="RHEA:13517"/>
        <dbReference type="ChEBI" id="CHEBI:30616"/>
        <dbReference type="ChEBI" id="CHEBI:58369"/>
        <dbReference type="ChEBI" id="CHEBI:63528"/>
        <dbReference type="ChEBI" id="CHEBI:456216"/>
        <dbReference type="EC" id="2.7.4.9"/>
    </reaction>
</comment>
<evidence type="ECO:0000256" key="2">
    <source>
        <dbReference type="ARBA" id="ARBA00022679"/>
    </source>
</evidence>
<evidence type="ECO:0000256" key="5">
    <source>
        <dbReference type="ARBA" id="ARBA00022777"/>
    </source>
</evidence>
<dbReference type="SUPFAM" id="SSF52540">
    <property type="entry name" value="P-loop containing nucleoside triphosphate hydrolases"/>
    <property type="match status" value="1"/>
</dbReference>
<keyword evidence="11" id="KW-1185">Reference proteome</keyword>
<name>A0A5C6D322_9BACT</name>
<keyword evidence="4 8" id="KW-0547">Nucleotide-binding</keyword>
<evidence type="ECO:0000256" key="4">
    <source>
        <dbReference type="ARBA" id="ARBA00022741"/>
    </source>
</evidence>
<dbReference type="InterPro" id="IPR027417">
    <property type="entry name" value="P-loop_NTPase"/>
</dbReference>
<dbReference type="InterPro" id="IPR018094">
    <property type="entry name" value="Thymidylate_kinase"/>
</dbReference>
<protein>
    <recommendedName>
        <fullName evidence="8">Thymidylate kinase</fullName>
        <ecNumber evidence="8">2.7.4.9</ecNumber>
    </recommendedName>
    <alternativeName>
        <fullName evidence="8">dTMP kinase</fullName>
    </alternativeName>
</protein>
<dbReference type="RefSeq" id="WP_197231769.1">
    <property type="nucleotide sequence ID" value="NZ_SJPV01000016.1"/>
</dbReference>
<dbReference type="NCBIfam" id="TIGR00041">
    <property type="entry name" value="DTMP_kinase"/>
    <property type="match status" value="1"/>
</dbReference>
<dbReference type="PROSITE" id="PS01331">
    <property type="entry name" value="THYMIDYLATE_KINASE"/>
    <property type="match status" value="1"/>
</dbReference>
<feature type="domain" description="Thymidylate kinase-like" evidence="9">
    <location>
        <begin position="23"/>
        <end position="205"/>
    </location>
</feature>
<dbReference type="Gene3D" id="3.40.50.300">
    <property type="entry name" value="P-loop containing nucleotide triphosphate hydrolases"/>
    <property type="match status" value="1"/>
</dbReference>
<dbReference type="GO" id="GO:0004798">
    <property type="term" value="F:dTMP kinase activity"/>
    <property type="evidence" value="ECO:0007669"/>
    <property type="project" value="UniProtKB-UniRule"/>
</dbReference>
<dbReference type="HAMAP" id="MF_00165">
    <property type="entry name" value="Thymidylate_kinase"/>
    <property type="match status" value="1"/>
</dbReference>
<evidence type="ECO:0000256" key="7">
    <source>
        <dbReference type="ARBA" id="ARBA00048743"/>
    </source>
</evidence>
<dbReference type="AlphaFoldDB" id="A0A5C6D322"/>
<evidence type="ECO:0000256" key="8">
    <source>
        <dbReference type="HAMAP-Rule" id="MF_00165"/>
    </source>
</evidence>
<dbReference type="PANTHER" id="PTHR10344">
    <property type="entry name" value="THYMIDYLATE KINASE"/>
    <property type="match status" value="1"/>
</dbReference>
<keyword evidence="5 8" id="KW-0418">Kinase</keyword>
<evidence type="ECO:0000256" key="1">
    <source>
        <dbReference type="ARBA" id="ARBA00009776"/>
    </source>
</evidence>
<evidence type="ECO:0000256" key="3">
    <source>
        <dbReference type="ARBA" id="ARBA00022727"/>
    </source>
</evidence>
<evidence type="ECO:0000313" key="11">
    <source>
        <dbReference type="Proteomes" id="UP000319143"/>
    </source>
</evidence>
<dbReference type="EC" id="2.7.4.9" evidence="8"/>
<feature type="binding site" evidence="8">
    <location>
        <begin position="25"/>
        <end position="32"/>
    </location>
    <ligand>
        <name>ATP</name>
        <dbReference type="ChEBI" id="CHEBI:30616"/>
    </ligand>
</feature>
<dbReference type="GO" id="GO:0006235">
    <property type="term" value="P:dTTP biosynthetic process"/>
    <property type="evidence" value="ECO:0007669"/>
    <property type="project" value="UniProtKB-UniRule"/>
</dbReference>
<dbReference type="GO" id="GO:0005829">
    <property type="term" value="C:cytosol"/>
    <property type="evidence" value="ECO:0007669"/>
    <property type="project" value="TreeGrafter"/>
</dbReference>
<dbReference type="GO" id="GO:0006233">
    <property type="term" value="P:dTDP biosynthetic process"/>
    <property type="evidence" value="ECO:0007669"/>
    <property type="project" value="InterPro"/>
</dbReference>
<keyword evidence="6 8" id="KW-0067">ATP-binding</keyword>
<comment type="caution">
    <text evidence="10">The sequence shown here is derived from an EMBL/GenBank/DDBJ whole genome shotgun (WGS) entry which is preliminary data.</text>
</comment>
<dbReference type="Pfam" id="PF02223">
    <property type="entry name" value="Thymidylate_kin"/>
    <property type="match status" value="1"/>
</dbReference>
<dbReference type="Proteomes" id="UP000319143">
    <property type="component" value="Unassembled WGS sequence"/>
</dbReference>
<dbReference type="InterPro" id="IPR039430">
    <property type="entry name" value="Thymidylate_kin-like_dom"/>
</dbReference>
<keyword evidence="3 8" id="KW-0545">Nucleotide biosynthesis</keyword>
<dbReference type="GO" id="GO:0005524">
    <property type="term" value="F:ATP binding"/>
    <property type="evidence" value="ECO:0007669"/>
    <property type="project" value="UniProtKB-UniRule"/>
</dbReference>
<comment type="function">
    <text evidence="8">Phosphorylation of dTMP to form dTDP in both de novo and salvage pathways of dTTP synthesis.</text>
</comment>
<dbReference type="CDD" id="cd01672">
    <property type="entry name" value="TMPK"/>
    <property type="match status" value="1"/>
</dbReference>
<evidence type="ECO:0000259" key="9">
    <source>
        <dbReference type="Pfam" id="PF02223"/>
    </source>
</evidence>
<comment type="similarity">
    <text evidence="1 8">Belongs to the thymidylate kinase family.</text>
</comment>
<proteinExistence type="inferred from homology"/>
<evidence type="ECO:0000256" key="6">
    <source>
        <dbReference type="ARBA" id="ARBA00022840"/>
    </source>
</evidence>
<dbReference type="GO" id="GO:0006227">
    <property type="term" value="P:dUDP biosynthetic process"/>
    <property type="evidence" value="ECO:0007669"/>
    <property type="project" value="TreeGrafter"/>
</dbReference>
<organism evidence="10 11">
    <name type="scientific">Novipirellula artificiosorum</name>
    <dbReference type="NCBI Taxonomy" id="2528016"/>
    <lineage>
        <taxon>Bacteria</taxon>
        <taxon>Pseudomonadati</taxon>
        <taxon>Planctomycetota</taxon>
        <taxon>Planctomycetia</taxon>
        <taxon>Pirellulales</taxon>
        <taxon>Pirellulaceae</taxon>
        <taxon>Novipirellula</taxon>
    </lineage>
</organism>
<dbReference type="EMBL" id="SJPV01000016">
    <property type="protein sequence ID" value="TWU31583.1"/>
    <property type="molecule type" value="Genomic_DNA"/>
</dbReference>
<keyword evidence="2 8" id="KW-0808">Transferase</keyword>
<gene>
    <name evidence="8 10" type="primary">tmk</name>
    <name evidence="10" type="ORF">Poly41_61400</name>
</gene>
<sequence>MTEMEQQADASSAEPPAGVFLVIDGIDGAGKSTQVGRLADLVRLAGRTVLQSREPTDGPWGRKIRESAISGRMSPEQERHAFLQDRREHVLTRITPALRRGDVVIVDRYFYSTVAYQGLRGGDTEHLLEQMLAEFPIPDLTLFFDLPVPVALTRISENRGDTPNEFEAKEALTKIRSSFQQMASVCPEVCTIDCSGTADDVTRLIAKALLESQVFGKWPNESVVQGTLVALLAEAAA</sequence>
<dbReference type="InterPro" id="IPR018095">
    <property type="entry name" value="Thymidylate_kin_CS"/>
</dbReference>